<dbReference type="Proteomes" id="UP000199516">
    <property type="component" value="Unassembled WGS sequence"/>
</dbReference>
<gene>
    <name evidence="1" type="ORF">SAMN05192532_103326</name>
</gene>
<evidence type="ECO:0000313" key="2">
    <source>
        <dbReference type="Proteomes" id="UP000199516"/>
    </source>
</evidence>
<accession>A0A1I2D0Q6</accession>
<sequence>MLVVLDETIGFHSSSFPFGEQTLPVIKPAKTKKKDHTYQEYIESESSSLRSKNLHLSTYTLEDEIEFFSDLFSRHKAADPIIYFYDPMYTDHPMIRRLQNMFLPDKRLYPLPAAINRAETFFIVTQLLKREGTSSSPVLTYQQLRKHIKSWVAGASGWVVTTNVKSIFKRRIAHRVYRRKKKHTYTQVRINPYGKLESQKKAALDEIWKELSEKLAGKETWVVTKGTELPNSPGKVCDLREEAFPVNVPYVHVFEPPVEEQSTTIGDDEHARC</sequence>
<reference evidence="1 2" key="1">
    <citation type="submission" date="2016-10" db="EMBL/GenBank/DDBJ databases">
        <authorList>
            <person name="de Groot N.N."/>
        </authorList>
    </citation>
    <scope>NUCLEOTIDE SEQUENCE [LARGE SCALE GENOMIC DNA]</scope>
    <source>
        <strain evidence="1 2">DSM 23995</strain>
    </source>
</reference>
<organism evidence="1 2">
    <name type="scientific">Alteribacillus iranensis</name>
    <dbReference type="NCBI Taxonomy" id="930128"/>
    <lineage>
        <taxon>Bacteria</taxon>
        <taxon>Bacillati</taxon>
        <taxon>Bacillota</taxon>
        <taxon>Bacilli</taxon>
        <taxon>Bacillales</taxon>
        <taxon>Bacillaceae</taxon>
        <taxon>Alteribacillus</taxon>
    </lineage>
</organism>
<evidence type="ECO:0000313" key="1">
    <source>
        <dbReference type="EMBL" id="SFE74147.1"/>
    </source>
</evidence>
<proteinExistence type="predicted"/>
<dbReference type="EMBL" id="FONT01000003">
    <property type="protein sequence ID" value="SFE74147.1"/>
    <property type="molecule type" value="Genomic_DNA"/>
</dbReference>
<dbReference type="STRING" id="930128.SAMN05192532_103326"/>
<dbReference type="RefSeq" id="WP_143083207.1">
    <property type="nucleotide sequence ID" value="NZ_FONT01000003.1"/>
</dbReference>
<dbReference type="OrthoDB" id="2927611at2"/>
<protein>
    <submittedName>
        <fullName evidence="1">Uncharacterized protein</fullName>
    </submittedName>
</protein>
<keyword evidence="2" id="KW-1185">Reference proteome</keyword>
<name>A0A1I2D0Q6_9BACI</name>
<dbReference type="AlphaFoldDB" id="A0A1I2D0Q6"/>